<evidence type="ECO:0000313" key="2">
    <source>
        <dbReference type="Proteomes" id="UP000007801"/>
    </source>
</evidence>
<dbReference type="InParanoid" id="A0A0P8YBJ1"/>
<protein>
    <submittedName>
        <fullName evidence="1">Uncharacterized protein</fullName>
    </submittedName>
</protein>
<accession>A0A0P8YBJ1</accession>
<proteinExistence type="predicted"/>
<dbReference type="EMBL" id="CH902618">
    <property type="protein sequence ID" value="KPU78766.1"/>
    <property type="molecule type" value="Genomic_DNA"/>
</dbReference>
<gene>
    <name evidence="1" type="primary">Dana\GF26283</name>
    <name evidence="1" type="ORF">GF26283</name>
</gene>
<name>A0A0P8YBJ1_DROAN</name>
<organism evidence="1 2">
    <name type="scientific">Drosophila ananassae</name>
    <name type="common">Fruit fly</name>
    <dbReference type="NCBI Taxonomy" id="7217"/>
    <lineage>
        <taxon>Eukaryota</taxon>
        <taxon>Metazoa</taxon>
        <taxon>Ecdysozoa</taxon>
        <taxon>Arthropoda</taxon>
        <taxon>Hexapoda</taxon>
        <taxon>Insecta</taxon>
        <taxon>Pterygota</taxon>
        <taxon>Neoptera</taxon>
        <taxon>Endopterygota</taxon>
        <taxon>Diptera</taxon>
        <taxon>Brachycera</taxon>
        <taxon>Muscomorpha</taxon>
        <taxon>Ephydroidea</taxon>
        <taxon>Drosophilidae</taxon>
        <taxon>Drosophila</taxon>
        <taxon>Sophophora</taxon>
    </lineage>
</organism>
<sequence length="74" mass="8230">MHNFIIGSAQSRSRPLILSSLDSRIPGCNCSSFPFSFAKRQWQSEQHSGAGISNFNGQAIIIAFPWRIDGDYLV</sequence>
<reference evidence="1 2" key="1">
    <citation type="journal article" date="2007" name="Nature">
        <title>Evolution of genes and genomes on the Drosophila phylogeny.</title>
        <authorList>
            <consortium name="Drosophila 12 Genomes Consortium"/>
            <person name="Clark A.G."/>
            <person name="Eisen M.B."/>
            <person name="Smith D.R."/>
            <person name="Bergman C.M."/>
            <person name="Oliver B."/>
            <person name="Markow T.A."/>
            <person name="Kaufman T.C."/>
            <person name="Kellis M."/>
            <person name="Gelbart W."/>
            <person name="Iyer V.N."/>
            <person name="Pollard D.A."/>
            <person name="Sackton T.B."/>
            <person name="Larracuente A.M."/>
            <person name="Singh N.D."/>
            <person name="Abad J.P."/>
            <person name="Abt D.N."/>
            <person name="Adryan B."/>
            <person name="Aguade M."/>
            <person name="Akashi H."/>
            <person name="Anderson W.W."/>
            <person name="Aquadro C.F."/>
            <person name="Ardell D.H."/>
            <person name="Arguello R."/>
            <person name="Artieri C.G."/>
            <person name="Barbash D.A."/>
            <person name="Barker D."/>
            <person name="Barsanti P."/>
            <person name="Batterham P."/>
            <person name="Batzoglou S."/>
            <person name="Begun D."/>
            <person name="Bhutkar A."/>
            <person name="Blanco E."/>
            <person name="Bosak S.A."/>
            <person name="Bradley R.K."/>
            <person name="Brand A.D."/>
            <person name="Brent M.R."/>
            <person name="Brooks A.N."/>
            <person name="Brown R.H."/>
            <person name="Butlin R.K."/>
            <person name="Caggese C."/>
            <person name="Calvi B.R."/>
            <person name="Bernardo de Carvalho A."/>
            <person name="Caspi A."/>
            <person name="Castrezana S."/>
            <person name="Celniker S.E."/>
            <person name="Chang J.L."/>
            <person name="Chapple C."/>
            <person name="Chatterji S."/>
            <person name="Chinwalla A."/>
            <person name="Civetta A."/>
            <person name="Clifton S.W."/>
            <person name="Comeron J.M."/>
            <person name="Costello J.C."/>
            <person name="Coyne J.A."/>
            <person name="Daub J."/>
            <person name="David R.G."/>
            <person name="Delcher A.L."/>
            <person name="Delehaunty K."/>
            <person name="Do C.B."/>
            <person name="Ebling H."/>
            <person name="Edwards K."/>
            <person name="Eickbush T."/>
            <person name="Evans J.D."/>
            <person name="Filipski A."/>
            <person name="Findeiss S."/>
            <person name="Freyhult E."/>
            <person name="Fulton L."/>
            <person name="Fulton R."/>
            <person name="Garcia A.C."/>
            <person name="Gardiner A."/>
            <person name="Garfield D.A."/>
            <person name="Garvin B.E."/>
            <person name="Gibson G."/>
            <person name="Gilbert D."/>
            <person name="Gnerre S."/>
            <person name="Godfrey J."/>
            <person name="Good R."/>
            <person name="Gotea V."/>
            <person name="Gravely B."/>
            <person name="Greenberg A.J."/>
            <person name="Griffiths-Jones S."/>
            <person name="Gross S."/>
            <person name="Guigo R."/>
            <person name="Gustafson E.A."/>
            <person name="Haerty W."/>
            <person name="Hahn M.W."/>
            <person name="Halligan D.L."/>
            <person name="Halpern A.L."/>
            <person name="Halter G.M."/>
            <person name="Han M.V."/>
            <person name="Heger A."/>
            <person name="Hillier L."/>
            <person name="Hinrichs A.S."/>
            <person name="Holmes I."/>
            <person name="Hoskins R.A."/>
            <person name="Hubisz M.J."/>
            <person name="Hultmark D."/>
            <person name="Huntley M.A."/>
            <person name="Jaffe D.B."/>
            <person name="Jagadeeshan S."/>
            <person name="Jeck W.R."/>
            <person name="Johnson J."/>
            <person name="Jones C.D."/>
            <person name="Jordan W.C."/>
            <person name="Karpen G.H."/>
            <person name="Kataoka E."/>
            <person name="Keightley P.D."/>
            <person name="Kheradpour P."/>
            <person name="Kirkness E.F."/>
            <person name="Koerich L.B."/>
            <person name="Kristiansen K."/>
            <person name="Kudrna D."/>
            <person name="Kulathinal R.J."/>
            <person name="Kumar S."/>
            <person name="Kwok R."/>
            <person name="Lander E."/>
            <person name="Langley C.H."/>
            <person name="Lapoint R."/>
            <person name="Lazzaro B.P."/>
            <person name="Lee S.J."/>
            <person name="Levesque L."/>
            <person name="Li R."/>
            <person name="Lin C.F."/>
            <person name="Lin M.F."/>
            <person name="Lindblad-Toh K."/>
            <person name="Llopart A."/>
            <person name="Long M."/>
            <person name="Low L."/>
            <person name="Lozovsky E."/>
            <person name="Lu J."/>
            <person name="Luo M."/>
            <person name="Machado C.A."/>
            <person name="Makalowski W."/>
            <person name="Marzo M."/>
            <person name="Matsuda M."/>
            <person name="Matzkin L."/>
            <person name="McAllister B."/>
            <person name="McBride C.S."/>
            <person name="McKernan B."/>
            <person name="McKernan K."/>
            <person name="Mendez-Lago M."/>
            <person name="Minx P."/>
            <person name="Mollenhauer M.U."/>
            <person name="Montooth K."/>
            <person name="Mount S.M."/>
            <person name="Mu X."/>
            <person name="Myers E."/>
            <person name="Negre B."/>
            <person name="Newfeld S."/>
            <person name="Nielsen R."/>
            <person name="Noor M.A."/>
            <person name="O'Grady P."/>
            <person name="Pachter L."/>
            <person name="Papaceit M."/>
            <person name="Parisi M.J."/>
            <person name="Parisi M."/>
            <person name="Parts L."/>
            <person name="Pedersen J.S."/>
            <person name="Pesole G."/>
            <person name="Phillippy A.M."/>
            <person name="Ponting C.P."/>
            <person name="Pop M."/>
            <person name="Porcelli D."/>
            <person name="Powell J.R."/>
            <person name="Prohaska S."/>
            <person name="Pruitt K."/>
            <person name="Puig M."/>
            <person name="Quesneville H."/>
            <person name="Ram K.R."/>
            <person name="Rand D."/>
            <person name="Rasmussen M.D."/>
            <person name="Reed L.K."/>
            <person name="Reenan R."/>
            <person name="Reily A."/>
            <person name="Remington K.A."/>
            <person name="Rieger T.T."/>
            <person name="Ritchie M.G."/>
            <person name="Robin C."/>
            <person name="Rogers Y.H."/>
            <person name="Rohde C."/>
            <person name="Rozas J."/>
            <person name="Rubenfield M.J."/>
            <person name="Ruiz A."/>
            <person name="Russo S."/>
            <person name="Salzberg S.L."/>
            <person name="Sanchez-Gracia A."/>
            <person name="Saranga D.J."/>
            <person name="Sato H."/>
            <person name="Schaeffer S.W."/>
            <person name="Schatz M.C."/>
            <person name="Schlenke T."/>
            <person name="Schwartz R."/>
            <person name="Segarra C."/>
            <person name="Singh R.S."/>
            <person name="Sirot L."/>
            <person name="Sirota M."/>
            <person name="Sisneros N.B."/>
            <person name="Smith C.D."/>
            <person name="Smith T.F."/>
            <person name="Spieth J."/>
            <person name="Stage D.E."/>
            <person name="Stark A."/>
            <person name="Stephan W."/>
            <person name="Strausberg R.L."/>
            <person name="Strempel S."/>
            <person name="Sturgill D."/>
            <person name="Sutton G."/>
            <person name="Sutton G.G."/>
            <person name="Tao W."/>
            <person name="Teichmann S."/>
            <person name="Tobari Y.N."/>
            <person name="Tomimura Y."/>
            <person name="Tsolas J.M."/>
            <person name="Valente V.L."/>
            <person name="Venter E."/>
            <person name="Venter J.C."/>
            <person name="Vicario S."/>
            <person name="Vieira F.G."/>
            <person name="Vilella A.J."/>
            <person name="Villasante A."/>
            <person name="Walenz B."/>
            <person name="Wang J."/>
            <person name="Wasserman M."/>
            <person name="Watts T."/>
            <person name="Wilson D."/>
            <person name="Wilson R.K."/>
            <person name="Wing R.A."/>
            <person name="Wolfner M.F."/>
            <person name="Wong A."/>
            <person name="Wong G.K."/>
            <person name="Wu C.I."/>
            <person name="Wu G."/>
            <person name="Yamamoto D."/>
            <person name="Yang H.P."/>
            <person name="Yang S.P."/>
            <person name="Yorke J.A."/>
            <person name="Yoshida K."/>
            <person name="Zdobnov E."/>
            <person name="Zhang P."/>
            <person name="Zhang Y."/>
            <person name="Zimin A.V."/>
            <person name="Baldwin J."/>
            <person name="Abdouelleil A."/>
            <person name="Abdulkadir J."/>
            <person name="Abebe A."/>
            <person name="Abera B."/>
            <person name="Abreu J."/>
            <person name="Acer S.C."/>
            <person name="Aftuck L."/>
            <person name="Alexander A."/>
            <person name="An P."/>
            <person name="Anderson E."/>
            <person name="Anderson S."/>
            <person name="Arachi H."/>
            <person name="Azer M."/>
            <person name="Bachantsang P."/>
            <person name="Barry A."/>
            <person name="Bayul T."/>
            <person name="Berlin A."/>
            <person name="Bessette D."/>
            <person name="Bloom T."/>
            <person name="Blye J."/>
            <person name="Boguslavskiy L."/>
            <person name="Bonnet C."/>
            <person name="Boukhgalter B."/>
            <person name="Bourzgui I."/>
            <person name="Brown A."/>
            <person name="Cahill P."/>
            <person name="Channer S."/>
            <person name="Cheshatsang Y."/>
            <person name="Chuda L."/>
            <person name="Citroen M."/>
            <person name="Collymore A."/>
            <person name="Cooke P."/>
            <person name="Costello M."/>
            <person name="D'Aco K."/>
            <person name="Daza R."/>
            <person name="De Haan G."/>
            <person name="DeGray S."/>
            <person name="DeMaso C."/>
            <person name="Dhargay N."/>
            <person name="Dooley K."/>
            <person name="Dooley E."/>
            <person name="Doricent M."/>
            <person name="Dorje P."/>
            <person name="Dorjee K."/>
            <person name="Dupes A."/>
            <person name="Elong R."/>
            <person name="Falk J."/>
            <person name="Farina A."/>
            <person name="Faro S."/>
            <person name="Ferguson D."/>
            <person name="Fisher S."/>
            <person name="Foley C.D."/>
            <person name="Franke A."/>
            <person name="Friedrich D."/>
            <person name="Gadbois L."/>
            <person name="Gearin G."/>
            <person name="Gearin C.R."/>
            <person name="Giannoukos G."/>
            <person name="Goode T."/>
            <person name="Graham J."/>
            <person name="Grandbois E."/>
            <person name="Grewal S."/>
            <person name="Gyaltsen K."/>
            <person name="Hafez N."/>
            <person name="Hagos B."/>
            <person name="Hall J."/>
            <person name="Henson C."/>
            <person name="Hollinger A."/>
            <person name="Honan T."/>
            <person name="Huard M.D."/>
            <person name="Hughes L."/>
            <person name="Hurhula B."/>
            <person name="Husby M.E."/>
            <person name="Kamat A."/>
            <person name="Kanga B."/>
            <person name="Kashin S."/>
            <person name="Khazanovich D."/>
            <person name="Kisner P."/>
            <person name="Lance K."/>
            <person name="Lara M."/>
            <person name="Lee W."/>
            <person name="Lennon N."/>
            <person name="Letendre F."/>
            <person name="LeVine R."/>
            <person name="Lipovsky A."/>
            <person name="Liu X."/>
            <person name="Liu J."/>
            <person name="Liu S."/>
            <person name="Lokyitsang T."/>
            <person name="Lokyitsang Y."/>
            <person name="Lubonja R."/>
            <person name="Lui A."/>
            <person name="MacDonald P."/>
            <person name="Magnisalis V."/>
            <person name="Maru K."/>
            <person name="Matthews C."/>
            <person name="McCusker W."/>
            <person name="McDonough S."/>
            <person name="Mehta T."/>
            <person name="Meldrim J."/>
            <person name="Meneus L."/>
            <person name="Mihai O."/>
            <person name="Mihalev A."/>
            <person name="Mihova T."/>
            <person name="Mittelman R."/>
            <person name="Mlenga V."/>
            <person name="Montmayeur A."/>
            <person name="Mulrain L."/>
            <person name="Navidi A."/>
            <person name="Naylor J."/>
            <person name="Negash T."/>
            <person name="Nguyen T."/>
            <person name="Nguyen N."/>
            <person name="Nicol R."/>
            <person name="Norbu C."/>
            <person name="Norbu N."/>
            <person name="Novod N."/>
            <person name="O'Neill B."/>
            <person name="Osman S."/>
            <person name="Markiewicz E."/>
            <person name="Oyono O.L."/>
            <person name="Patti C."/>
            <person name="Phunkhang P."/>
            <person name="Pierre F."/>
            <person name="Priest M."/>
            <person name="Raghuraman S."/>
            <person name="Rege F."/>
            <person name="Reyes R."/>
            <person name="Rise C."/>
            <person name="Rogov P."/>
            <person name="Ross K."/>
            <person name="Ryan E."/>
            <person name="Settipalli S."/>
            <person name="Shea T."/>
            <person name="Sherpa N."/>
            <person name="Shi L."/>
            <person name="Shih D."/>
            <person name="Sparrow T."/>
            <person name="Spaulding J."/>
            <person name="Stalker J."/>
            <person name="Stange-Thomann N."/>
            <person name="Stavropoulos S."/>
            <person name="Stone C."/>
            <person name="Strader C."/>
            <person name="Tesfaye S."/>
            <person name="Thomson T."/>
            <person name="Thoulutsang Y."/>
            <person name="Thoulutsang D."/>
            <person name="Topham K."/>
            <person name="Topping I."/>
            <person name="Tsamla T."/>
            <person name="Vassiliev H."/>
            <person name="Vo A."/>
            <person name="Wangchuk T."/>
            <person name="Wangdi T."/>
            <person name="Weiand M."/>
            <person name="Wilkinson J."/>
            <person name="Wilson A."/>
            <person name="Yadav S."/>
            <person name="Young G."/>
            <person name="Yu Q."/>
            <person name="Zembek L."/>
            <person name="Zhong D."/>
            <person name="Zimmer A."/>
            <person name="Zwirko Z."/>
            <person name="Jaffe D.B."/>
            <person name="Alvarez P."/>
            <person name="Brockman W."/>
            <person name="Butler J."/>
            <person name="Chin C."/>
            <person name="Gnerre S."/>
            <person name="Grabherr M."/>
            <person name="Kleber M."/>
            <person name="Mauceli E."/>
            <person name="MacCallum I."/>
        </authorList>
    </citation>
    <scope>NUCLEOTIDE SEQUENCE [LARGE SCALE GENOMIC DNA]</scope>
    <source>
        <strain evidence="2">Tucson 14024-0371.13</strain>
    </source>
</reference>
<keyword evidence="2" id="KW-1185">Reference proteome</keyword>
<dbReference type="Proteomes" id="UP000007801">
    <property type="component" value="Unassembled WGS sequence"/>
</dbReference>
<evidence type="ECO:0000313" key="1">
    <source>
        <dbReference type="EMBL" id="KPU78766.1"/>
    </source>
</evidence>
<dbReference type="AlphaFoldDB" id="A0A0P8YBJ1"/>